<dbReference type="PROSITE" id="PS51385">
    <property type="entry name" value="YJEF_N"/>
    <property type="match status" value="1"/>
</dbReference>
<comment type="function">
    <text evidence="14 17">Bifunctional enzyme that catalyzes the epimerization of the S- and R-forms of NAD(P)HX and the dehydration of the S-form of NAD(P)HX at the expense of ADP, which is converted to AMP. This allows the repair of both epimers of NAD(P)HX, a damaged form of NAD(P)H that is a result of enzymatic or heat-dependent hydration.</text>
</comment>
<keyword evidence="13" id="KW-0511">Multifunctional enzyme</keyword>
<dbReference type="PANTHER" id="PTHR12592">
    <property type="entry name" value="ATP-DEPENDENT (S)-NAD(P)H-HYDRATE DEHYDRATASE FAMILY MEMBER"/>
    <property type="match status" value="1"/>
</dbReference>
<feature type="domain" description="YjeF N-terminal" evidence="19">
    <location>
        <begin position="8"/>
        <end position="204"/>
    </location>
</feature>
<dbReference type="EC" id="5.1.99.6" evidence="17"/>
<name>A0A6N2SMJ0_9BACT</name>
<dbReference type="EC" id="4.2.1.136" evidence="17"/>
<dbReference type="NCBIfam" id="TIGR00197">
    <property type="entry name" value="yjeF_nterm"/>
    <property type="match status" value="1"/>
</dbReference>
<evidence type="ECO:0000256" key="5">
    <source>
        <dbReference type="ARBA" id="ARBA00022723"/>
    </source>
</evidence>
<evidence type="ECO:0000256" key="7">
    <source>
        <dbReference type="ARBA" id="ARBA00022840"/>
    </source>
</evidence>
<dbReference type="InterPro" id="IPR036652">
    <property type="entry name" value="YjeF_N_dom_sf"/>
</dbReference>
<evidence type="ECO:0000256" key="1">
    <source>
        <dbReference type="ARBA" id="ARBA00000013"/>
    </source>
</evidence>
<dbReference type="EMBL" id="CACRSK010000002">
    <property type="protein sequence ID" value="VYS93311.1"/>
    <property type="molecule type" value="Genomic_DNA"/>
</dbReference>
<dbReference type="SUPFAM" id="SSF53613">
    <property type="entry name" value="Ribokinase-like"/>
    <property type="match status" value="1"/>
</dbReference>
<evidence type="ECO:0000256" key="9">
    <source>
        <dbReference type="ARBA" id="ARBA00022958"/>
    </source>
</evidence>
<evidence type="ECO:0000256" key="3">
    <source>
        <dbReference type="ARBA" id="ARBA00006001"/>
    </source>
</evidence>
<evidence type="ECO:0000256" key="15">
    <source>
        <dbReference type="ARBA" id="ARBA00048238"/>
    </source>
</evidence>
<gene>
    <name evidence="20" type="primary">nnr</name>
    <name evidence="20" type="ORF">CULFYP111_00937</name>
</gene>
<evidence type="ECO:0000259" key="19">
    <source>
        <dbReference type="PROSITE" id="PS51385"/>
    </source>
</evidence>
<keyword evidence="5 17" id="KW-0479">Metal-binding</keyword>
<keyword evidence="12 17" id="KW-0456">Lyase</keyword>
<dbReference type="PROSITE" id="PS51383">
    <property type="entry name" value="YJEF_C_3"/>
    <property type="match status" value="1"/>
</dbReference>
<keyword evidence="9 17" id="KW-0630">Potassium</keyword>
<comment type="catalytic activity">
    <reaction evidence="2 17">
        <text>(6R)-NADPHX = (6S)-NADPHX</text>
        <dbReference type="Rhea" id="RHEA:32227"/>
        <dbReference type="ChEBI" id="CHEBI:64076"/>
        <dbReference type="ChEBI" id="CHEBI:64077"/>
        <dbReference type="EC" id="5.1.99.6"/>
    </reaction>
</comment>
<dbReference type="InterPro" id="IPR000631">
    <property type="entry name" value="CARKD"/>
</dbReference>
<dbReference type="GO" id="GO:0005524">
    <property type="term" value="F:ATP binding"/>
    <property type="evidence" value="ECO:0007669"/>
    <property type="project" value="UniProtKB-UniRule"/>
</dbReference>
<comment type="similarity">
    <text evidence="4 17">In the C-terminal section; belongs to the NnrD/CARKD family.</text>
</comment>
<dbReference type="GO" id="GO:0110051">
    <property type="term" value="P:metabolite repair"/>
    <property type="evidence" value="ECO:0007669"/>
    <property type="project" value="TreeGrafter"/>
</dbReference>
<sequence>MINLYYDTKMLDERAISEFGLSEEILQENAASKIEEVIRQNLQQKSKILFVCGSGNNAADAICTARKLSNDYECDIFLTSNKLNLLASMQLDRAKKAHANSVENPEFSAYECFVDGIFGSGLNRDMSDKVCKIINELNKTKGLKIAVDIPSGITKSGKIAQNAFIADFTITMGALKLALFLDSSKDLVGKIVLANLGISKANFETKSNSFLLEKTDLNLPFRNLQDTNKGNFGHLYVISGDLKGAAIIAANAGFSIGAGLVSIVSDEKIPNLDPFIMQTNSLHKAKVVVAGCGLGEKTLNLELLKDKICVIDADLCYKKEIVPFLEKNENLVLTPHPKEFASLLNLAGLGDFSIKDVQANRFDLARKWSEKFNSVLVLKGANTIVSYKGKIFVSNFGSSILAKAGSGDALAGIIGGLLAQNYSPLEAAINGVLAHSLSVLNFKKNSYALTPNDIIEGIKCL</sequence>
<dbReference type="InterPro" id="IPR004443">
    <property type="entry name" value="YjeF_N_dom"/>
</dbReference>
<dbReference type="PIRSF" id="PIRSF017184">
    <property type="entry name" value="Nnr"/>
    <property type="match status" value="1"/>
</dbReference>
<dbReference type="Gene3D" id="3.40.50.10260">
    <property type="entry name" value="YjeF N-terminal domain"/>
    <property type="match status" value="1"/>
</dbReference>
<evidence type="ECO:0000256" key="8">
    <source>
        <dbReference type="ARBA" id="ARBA00022857"/>
    </source>
</evidence>
<dbReference type="InterPro" id="IPR029056">
    <property type="entry name" value="Ribokinase-like"/>
</dbReference>
<dbReference type="GO" id="GO:0052856">
    <property type="term" value="F:NAD(P)HX epimerase activity"/>
    <property type="evidence" value="ECO:0007669"/>
    <property type="project" value="UniProtKB-EC"/>
</dbReference>
<evidence type="ECO:0000256" key="12">
    <source>
        <dbReference type="ARBA" id="ARBA00023239"/>
    </source>
</evidence>
<reference evidence="20" key="1">
    <citation type="submission" date="2019-11" db="EMBL/GenBank/DDBJ databases">
        <authorList>
            <person name="Feng L."/>
        </authorList>
    </citation>
    <scope>NUCLEOTIDE SEQUENCE</scope>
    <source>
        <strain evidence="20">CUreolyticusLFYP111</strain>
    </source>
</reference>
<evidence type="ECO:0000256" key="2">
    <source>
        <dbReference type="ARBA" id="ARBA00000909"/>
    </source>
</evidence>
<dbReference type="CDD" id="cd01171">
    <property type="entry name" value="YXKO-related"/>
    <property type="match status" value="1"/>
</dbReference>
<evidence type="ECO:0000256" key="6">
    <source>
        <dbReference type="ARBA" id="ARBA00022741"/>
    </source>
</evidence>
<dbReference type="GO" id="GO:0052855">
    <property type="term" value="F:ADP-dependent NAD(P)H-hydrate dehydratase activity"/>
    <property type="evidence" value="ECO:0007669"/>
    <property type="project" value="UniProtKB-UniRule"/>
</dbReference>
<evidence type="ECO:0000313" key="20">
    <source>
        <dbReference type="EMBL" id="VYS93311.1"/>
    </source>
</evidence>
<dbReference type="Gene3D" id="3.40.1190.20">
    <property type="match status" value="1"/>
</dbReference>
<accession>A0A6N2SMJ0</accession>
<evidence type="ECO:0000256" key="14">
    <source>
        <dbReference type="ARBA" id="ARBA00025153"/>
    </source>
</evidence>
<feature type="domain" description="YjeF C-terminal" evidence="18">
    <location>
        <begin position="212"/>
        <end position="461"/>
    </location>
</feature>
<dbReference type="PANTHER" id="PTHR12592:SF0">
    <property type="entry name" value="ATP-DEPENDENT (S)-NAD(P)H-HYDRATE DEHYDRATASE"/>
    <property type="match status" value="1"/>
</dbReference>
<dbReference type="InterPro" id="IPR030677">
    <property type="entry name" value="Nnr"/>
</dbReference>
<keyword evidence="11 17" id="KW-0413">Isomerase</keyword>
<protein>
    <recommendedName>
        <fullName evidence="17">Bifunctional NAD(P)H-hydrate repair enzyme</fullName>
    </recommendedName>
    <alternativeName>
        <fullName evidence="17">Nicotinamide nucleotide repair protein</fullName>
    </alternativeName>
    <domain>
        <recommendedName>
            <fullName evidence="17">ADP-dependent (S)-NAD(P)H-hydrate dehydratase</fullName>
            <ecNumber evidence="17">4.2.1.136</ecNumber>
        </recommendedName>
        <alternativeName>
            <fullName evidence="17">ADP-dependent NAD(P)HX dehydratase</fullName>
        </alternativeName>
    </domain>
    <domain>
        <recommendedName>
            <fullName evidence="17">NAD(P)H-hydrate epimerase</fullName>
            <ecNumber evidence="17">5.1.99.6</ecNumber>
        </recommendedName>
    </domain>
</protein>
<keyword evidence="10 17" id="KW-0520">NAD</keyword>
<dbReference type="Pfam" id="PF03853">
    <property type="entry name" value="YjeF_N"/>
    <property type="match status" value="1"/>
</dbReference>
<organism evidence="20">
    <name type="scientific">Campylobacter ureolyticus</name>
    <dbReference type="NCBI Taxonomy" id="827"/>
    <lineage>
        <taxon>Bacteria</taxon>
        <taxon>Pseudomonadati</taxon>
        <taxon>Campylobacterota</taxon>
        <taxon>Epsilonproteobacteria</taxon>
        <taxon>Campylobacterales</taxon>
        <taxon>Campylobacteraceae</taxon>
        <taxon>Campylobacter</taxon>
    </lineage>
</organism>
<dbReference type="NCBIfam" id="TIGR00196">
    <property type="entry name" value="yjeF_cterm"/>
    <property type="match status" value="1"/>
</dbReference>
<evidence type="ECO:0000256" key="11">
    <source>
        <dbReference type="ARBA" id="ARBA00023235"/>
    </source>
</evidence>
<dbReference type="AlphaFoldDB" id="A0A6N2SMJ0"/>
<dbReference type="RefSeq" id="WP_156847304.1">
    <property type="nucleotide sequence ID" value="NZ_CACRSK010000002.1"/>
</dbReference>
<comment type="similarity">
    <text evidence="3 17">In the N-terminal section; belongs to the NnrE/AIBP family.</text>
</comment>
<evidence type="ECO:0000259" key="18">
    <source>
        <dbReference type="PROSITE" id="PS51383"/>
    </source>
</evidence>
<comment type="catalytic activity">
    <reaction evidence="1 17">
        <text>(6R)-NADHX = (6S)-NADHX</text>
        <dbReference type="Rhea" id="RHEA:32215"/>
        <dbReference type="ChEBI" id="CHEBI:64074"/>
        <dbReference type="ChEBI" id="CHEBI:64075"/>
        <dbReference type="EC" id="5.1.99.6"/>
    </reaction>
</comment>
<dbReference type="GO" id="GO:0046872">
    <property type="term" value="F:metal ion binding"/>
    <property type="evidence" value="ECO:0007669"/>
    <property type="project" value="UniProtKB-UniRule"/>
</dbReference>
<evidence type="ECO:0000256" key="4">
    <source>
        <dbReference type="ARBA" id="ARBA00009524"/>
    </source>
</evidence>
<dbReference type="SUPFAM" id="SSF64153">
    <property type="entry name" value="YjeF N-terminal domain-like"/>
    <property type="match status" value="1"/>
</dbReference>
<comment type="catalytic activity">
    <reaction evidence="16 17">
        <text>(6S)-NADPHX + ADP = AMP + phosphate + NADPH + H(+)</text>
        <dbReference type="Rhea" id="RHEA:32235"/>
        <dbReference type="ChEBI" id="CHEBI:15378"/>
        <dbReference type="ChEBI" id="CHEBI:43474"/>
        <dbReference type="ChEBI" id="CHEBI:57783"/>
        <dbReference type="ChEBI" id="CHEBI:64076"/>
        <dbReference type="ChEBI" id="CHEBI:456215"/>
        <dbReference type="ChEBI" id="CHEBI:456216"/>
        <dbReference type="EC" id="4.2.1.136"/>
    </reaction>
</comment>
<keyword evidence="8 17" id="KW-0521">NADP</keyword>
<comment type="catalytic activity">
    <reaction evidence="15 17">
        <text>(6S)-NADHX + ADP = AMP + phosphate + NADH + H(+)</text>
        <dbReference type="Rhea" id="RHEA:32223"/>
        <dbReference type="ChEBI" id="CHEBI:15378"/>
        <dbReference type="ChEBI" id="CHEBI:43474"/>
        <dbReference type="ChEBI" id="CHEBI:57945"/>
        <dbReference type="ChEBI" id="CHEBI:64074"/>
        <dbReference type="ChEBI" id="CHEBI:456215"/>
        <dbReference type="ChEBI" id="CHEBI:456216"/>
        <dbReference type="EC" id="4.2.1.136"/>
    </reaction>
</comment>
<evidence type="ECO:0000256" key="13">
    <source>
        <dbReference type="ARBA" id="ARBA00023268"/>
    </source>
</evidence>
<evidence type="ECO:0000256" key="16">
    <source>
        <dbReference type="ARBA" id="ARBA00049209"/>
    </source>
</evidence>
<comment type="cofactor">
    <cofactor evidence="17">
        <name>K(+)</name>
        <dbReference type="ChEBI" id="CHEBI:29103"/>
    </cofactor>
    <text evidence="17">Binds 1 potassium ion per subunit.</text>
</comment>
<proteinExistence type="inferred from homology"/>
<keyword evidence="6 17" id="KW-0547">Nucleotide-binding</keyword>
<evidence type="ECO:0000256" key="10">
    <source>
        <dbReference type="ARBA" id="ARBA00023027"/>
    </source>
</evidence>
<keyword evidence="7 17" id="KW-0067">ATP-binding</keyword>
<dbReference type="Pfam" id="PF01256">
    <property type="entry name" value="Carb_kinase"/>
    <property type="match status" value="1"/>
</dbReference>
<evidence type="ECO:0000256" key="17">
    <source>
        <dbReference type="PIRNR" id="PIRNR017184"/>
    </source>
</evidence>